<evidence type="ECO:0000256" key="2">
    <source>
        <dbReference type="ARBA" id="ARBA00022475"/>
    </source>
</evidence>
<dbReference type="InterPro" id="IPR009057">
    <property type="entry name" value="Homeodomain-like_sf"/>
</dbReference>
<dbReference type="InterPro" id="IPR025857">
    <property type="entry name" value="MacB_PCD"/>
</dbReference>
<keyword evidence="2" id="KW-1003">Cell membrane</keyword>
<reference evidence="11 12" key="1">
    <citation type="submission" date="2016-10" db="EMBL/GenBank/DDBJ databases">
        <authorList>
            <person name="de Groot N.N."/>
        </authorList>
    </citation>
    <scope>NUCLEOTIDE SEQUENCE [LARGE SCALE GENOMIC DNA]</scope>
    <source>
        <strain evidence="11 12">47C3B</strain>
    </source>
</reference>
<organism evidence="11 12">
    <name type="scientific">Mucilaginibacter pineti</name>
    <dbReference type="NCBI Taxonomy" id="1391627"/>
    <lineage>
        <taxon>Bacteria</taxon>
        <taxon>Pseudomonadati</taxon>
        <taxon>Bacteroidota</taxon>
        <taxon>Sphingobacteriia</taxon>
        <taxon>Sphingobacteriales</taxon>
        <taxon>Sphingobacteriaceae</taxon>
        <taxon>Mucilaginibacter</taxon>
    </lineage>
</organism>
<dbReference type="SMART" id="SM00342">
    <property type="entry name" value="HTH_ARAC"/>
    <property type="match status" value="1"/>
</dbReference>
<dbReference type="GO" id="GO:0043565">
    <property type="term" value="F:sequence-specific DNA binding"/>
    <property type="evidence" value="ECO:0007669"/>
    <property type="project" value="InterPro"/>
</dbReference>
<feature type="transmembrane region" description="Helical" evidence="9">
    <location>
        <begin position="1087"/>
        <end position="1112"/>
    </location>
</feature>
<dbReference type="GO" id="GO:0005886">
    <property type="term" value="C:plasma membrane"/>
    <property type="evidence" value="ECO:0007669"/>
    <property type="project" value="UniProtKB-SubCell"/>
</dbReference>
<accession>A0A1G7EH61</accession>
<dbReference type="OrthoDB" id="1451596at2"/>
<keyword evidence="5" id="KW-0805">Transcription regulation</keyword>
<feature type="transmembrane region" description="Helical" evidence="9">
    <location>
        <begin position="138"/>
        <end position="156"/>
    </location>
</feature>
<gene>
    <name evidence="11" type="ORF">SAMN05216464_10825</name>
</gene>
<dbReference type="PANTHER" id="PTHR30572">
    <property type="entry name" value="MEMBRANE COMPONENT OF TRANSPORTER-RELATED"/>
    <property type="match status" value="1"/>
</dbReference>
<dbReference type="Pfam" id="PF12704">
    <property type="entry name" value="MacB_PCD"/>
    <property type="match status" value="1"/>
</dbReference>
<name>A0A1G7EH61_9SPHI</name>
<keyword evidence="8" id="KW-0804">Transcription</keyword>
<dbReference type="InterPro" id="IPR018062">
    <property type="entry name" value="HTH_AraC-typ_CS"/>
</dbReference>
<dbReference type="Proteomes" id="UP000199072">
    <property type="component" value="Unassembled WGS sequence"/>
</dbReference>
<dbReference type="RefSeq" id="WP_091150807.1">
    <property type="nucleotide sequence ID" value="NZ_FNAI01000008.1"/>
</dbReference>
<dbReference type="Pfam" id="PF12833">
    <property type="entry name" value="HTH_18"/>
    <property type="match status" value="1"/>
</dbReference>
<feature type="transmembrane region" description="Helical" evidence="9">
    <location>
        <begin position="13"/>
        <end position="32"/>
    </location>
</feature>
<keyword evidence="3 9" id="KW-0812">Transmembrane</keyword>
<keyword evidence="12" id="KW-1185">Reference proteome</keyword>
<feature type="transmembrane region" description="Helical" evidence="9">
    <location>
        <begin position="356"/>
        <end position="376"/>
    </location>
</feature>
<dbReference type="AlphaFoldDB" id="A0A1G7EH61"/>
<comment type="subcellular location">
    <subcellularLocation>
        <location evidence="1">Cell membrane</location>
        <topology evidence="1">Multi-pass membrane protein</topology>
    </subcellularLocation>
</comment>
<evidence type="ECO:0000313" key="11">
    <source>
        <dbReference type="EMBL" id="SDE63029.1"/>
    </source>
</evidence>
<evidence type="ECO:0000256" key="8">
    <source>
        <dbReference type="ARBA" id="ARBA00023163"/>
    </source>
</evidence>
<dbReference type="Pfam" id="PF02687">
    <property type="entry name" value="FtsX"/>
    <property type="match status" value="2"/>
</dbReference>
<feature type="transmembrane region" description="Helical" evidence="9">
    <location>
        <begin position="674"/>
        <end position="692"/>
    </location>
</feature>
<feature type="transmembrane region" description="Helical" evidence="9">
    <location>
        <begin position="618"/>
        <end position="640"/>
    </location>
</feature>
<dbReference type="Gene3D" id="1.10.10.60">
    <property type="entry name" value="Homeodomain-like"/>
    <property type="match status" value="1"/>
</dbReference>
<feature type="transmembrane region" description="Helical" evidence="9">
    <location>
        <begin position="1006"/>
        <end position="1027"/>
    </location>
</feature>
<evidence type="ECO:0000256" key="9">
    <source>
        <dbReference type="SAM" id="Phobius"/>
    </source>
</evidence>
<feature type="transmembrane region" description="Helical" evidence="9">
    <location>
        <begin position="92"/>
        <end position="117"/>
    </location>
</feature>
<dbReference type="InterPro" id="IPR003838">
    <property type="entry name" value="ABC3_permease_C"/>
</dbReference>
<dbReference type="SUPFAM" id="SSF46689">
    <property type="entry name" value="Homeodomain-like"/>
    <property type="match status" value="1"/>
</dbReference>
<evidence type="ECO:0000313" key="12">
    <source>
        <dbReference type="Proteomes" id="UP000199072"/>
    </source>
</evidence>
<evidence type="ECO:0000256" key="4">
    <source>
        <dbReference type="ARBA" id="ARBA00022989"/>
    </source>
</evidence>
<dbReference type="GO" id="GO:0003700">
    <property type="term" value="F:DNA-binding transcription factor activity"/>
    <property type="evidence" value="ECO:0007669"/>
    <property type="project" value="InterPro"/>
</dbReference>
<dbReference type="InterPro" id="IPR018060">
    <property type="entry name" value="HTH_AraC"/>
</dbReference>
<sequence length="1126" mass="125263">MHSFIFHIAANDLLRLAAICCAITLSILLVFARKQAPAAALWLSLALVVMALHLAALPVDFSLALGSLLYFFTRNIVWPEQLFRSKDWVHFSVVLINPLLPAWLVTVAILVYLYLAYRLIQQAYERMQPVLMDRARSRFRLLQTFLYLFAVSVLLWLCSDAFAVASAAVLVVIAAQVLVKPGTIIAMPQPNRIPDDLREKGRWLKRTVKERRLYEDPDLTLPSLAAQLTLPLHELSRIINLGLKKNFNDFIGELRVQEVVRKMKQSAYDQLTLLGIAYESGFNSKTTFNRVFREVTGKSAAEYKSELTKQRPSYNPGLPQRLEPLSLRLNIKRSFMIKNYIKTAWRGLLRHKSQSIINISGLAVGLACSLLILLWVQNEYSVDGFFQNSSRLFKVYKTNYDHHVPSGSYELPGVLADELKRAFPDIEYATNIGFGENSAFQVGDKVVKMNGNSAEADFFKMFSYPLLAGSAQTALNSPDAIAISRHMAEIFYGNPAQAIGKTIRYQNQRDFKITAVFENLPKNASQSFDFLTNWDTFLHNNPWAREMGNTGPQAYVMLRPQANVAAVNAKIAHVFDLYYHINRSTANWYADIALQPYAEAYLHNDLASGKPAGGRIEYVHLFSLIAVFILLIACINFMNLSTARSVKRAKEVGVRKVAGALRGSLIGQFMTESLLVTLIAVVFALVLEWLLLPGFNQITQKQLALPFAQPGFWLITAGVTLVTGLVAGSYPAFFLSAFKPIKVLKSAVKLDTGTLFFRKGLVVFQFVLSVVLITGTIIVSRQMNYLASKDLGYDRENVVYLPMEGQLSSQYEVFKNELLNKPGILAVSRVSSAPVDIYGSSPAVNWTGHDSTSNIMFTRAFIGYDYFRTMKLTLVAGREFSKAYPSDSSSYILNETAIKLTGYKEPIGQPFAYMGKRGTIVGVVKDFHFHSLHEAIGPMVLAAGENDPSGVVLVRTQPGKTAAALTQIENLSKALNPAFPPVIYFVDQQYQLLYQNEQVINRLADIFAGLAIFISCLGLLGLAMFTAEQRVKEIGIRKVLGAGTGSLFALLSAEFMTLIGIAIAIALPLAWLVTHGWLQGFAYRAPLSWWVFALSGAAIILIALVTVSFQIIKVTLVNPVKSLRSE</sequence>
<dbReference type="PROSITE" id="PS01124">
    <property type="entry name" value="HTH_ARAC_FAMILY_2"/>
    <property type="match status" value="1"/>
</dbReference>
<evidence type="ECO:0000259" key="10">
    <source>
        <dbReference type="PROSITE" id="PS01124"/>
    </source>
</evidence>
<keyword evidence="6" id="KW-0238">DNA-binding</keyword>
<evidence type="ECO:0000256" key="3">
    <source>
        <dbReference type="ARBA" id="ARBA00022692"/>
    </source>
</evidence>
<dbReference type="PANTHER" id="PTHR30572:SF18">
    <property type="entry name" value="ABC-TYPE MACROLIDE FAMILY EXPORT SYSTEM PERMEASE COMPONENT 2"/>
    <property type="match status" value="1"/>
</dbReference>
<keyword evidence="4 9" id="KW-1133">Transmembrane helix</keyword>
<dbReference type="STRING" id="1391627.SAMN05216464_10825"/>
<evidence type="ECO:0000256" key="1">
    <source>
        <dbReference type="ARBA" id="ARBA00004651"/>
    </source>
</evidence>
<keyword evidence="7 9" id="KW-0472">Membrane</keyword>
<dbReference type="EMBL" id="FNAI01000008">
    <property type="protein sequence ID" value="SDE63029.1"/>
    <property type="molecule type" value="Genomic_DNA"/>
</dbReference>
<dbReference type="InterPro" id="IPR050250">
    <property type="entry name" value="Macrolide_Exporter_MacB"/>
</dbReference>
<feature type="transmembrane region" description="Helical" evidence="9">
    <location>
        <begin position="756"/>
        <end position="779"/>
    </location>
</feature>
<dbReference type="GO" id="GO:0022857">
    <property type="term" value="F:transmembrane transporter activity"/>
    <property type="evidence" value="ECO:0007669"/>
    <property type="project" value="TreeGrafter"/>
</dbReference>
<evidence type="ECO:0000256" key="5">
    <source>
        <dbReference type="ARBA" id="ARBA00023015"/>
    </source>
</evidence>
<evidence type="ECO:0000256" key="7">
    <source>
        <dbReference type="ARBA" id="ARBA00023136"/>
    </source>
</evidence>
<feature type="transmembrane region" description="Helical" evidence="9">
    <location>
        <begin position="1039"/>
        <end position="1067"/>
    </location>
</feature>
<feature type="transmembrane region" description="Helical" evidence="9">
    <location>
        <begin position="39"/>
        <end position="72"/>
    </location>
</feature>
<evidence type="ECO:0000256" key="6">
    <source>
        <dbReference type="ARBA" id="ARBA00023125"/>
    </source>
</evidence>
<feature type="domain" description="HTH araC/xylS-type" evidence="10">
    <location>
        <begin position="198"/>
        <end position="306"/>
    </location>
</feature>
<feature type="transmembrane region" description="Helical" evidence="9">
    <location>
        <begin position="712"/>
        <end position="735"/>
    </location>
</feature>
<proteinExistence type="predicted"/>
<protein>
    <submittedName>
        <fullName evidence="11">Duplicated orphan permease</fullName>
    </submittedName>
</protein>
<dbReference type="PROSITE" id="PS00041">
    <property type="entry name" value="HTH_ARAC_FAMILY_1"/>
    <property type="match status" value="1"/>
</dbReference>
<feature type="transmembrane region" description="Helical" evidence="9">
    <location>
        <begin position="162"/>
        <end position="179"/>
    </location>
</feature>